<proteinExistence type="predicted"/>
<gene>
    <name evidence="1" type="ORF">DWB77_07211</name>
</gene>
<dbReference type="EMBL" id="CP032698">
    <property type="protein sequence ID" value="AYG84996.1"/>
    <property type="molecule type" value="Genomic_DNA"/>
</dbReference>
<accession>A0A387HM51</accession>
<dbReference type="KEGG" id="shun:DWB77_07211"/>
<dbReference type="AlphaFoldDB" id="A0A387HM51"/>
<sequence length="70" mass="7605">MTSDDLMSRITRLEAQLAQPTPAPMGGQVSIPLDPIRHHVYTGDGGPCTTELFGQQCAEPADRHERPHPA</sequence>
<dbReference type="Proteomes" id="UP000271554">
    <property type="component" value="Chromosome"/>
</dbReference>
<organism evidence="1 2">
    <name type="scientific">Streptomyces hundungensis</name>
    <dbReference type="NCBI Taxonomy" id="1077946"/>
    <lineage>
        <taxon>Bacteria</taxon>
        <taxon>Bacillati</taxon>
        <taxon>Actinomycetota</taxon>
        <taxon>Actinomycetes</taxon>
        <taxon>Kitasatosporales</taxon>
        <taxon>Streptomycetaceae</taxon>
        <taxon>Streptomyces</taxon>
    </lineage>
</organism>
<reference evidence="1 2" key="1">
    <citation type="submission" date="2018-10" db="EMBL/GenBank/DDBJ databases">
        <title>Relationship between Morphology and Antimicrobial Activity in Streptomyces.</title>
        <authorList>
            <person name="Kang H.J."/>
            <person name="Kim S.B."/>
        </authorList>
    </citation>
    <scope>NUCLEOTIDE SEQUENCE [LARGE SCALE GENOMIC DNA]</scope>
    <source>
        <strain evidence="1 2">BH38</strain>
    </source>
</reference>
<dbReference type="OrthoDB" id="4247649at2"/>
<keyword evidence="2" id="KW-1185">Reference proteome</keyword>
<name>A0A387HM51_9ACTN</name>
<evidence type="ECO:0000313" key="1">
    <source>
        <dbReference type="EMBL" id="AYG84996.1"/>
    </source>
</evidence>
<evidence type="ECO:0000313" key="2">
    <source>
        <dbReference type="Proteomes" id="UP000271554"/>
    </source>
</evidence>
<dbReference type="RefSeq" id="WP_120726735.1">
    <property type="nucleotide sequence ID" value="NZ_CP032698.1"/>
</dbReference>
<protein>
    <submittedName>
        <fullName evidence="1">Uncharacterized protein</fullName>
    </submittedName>
</protein>